<name>A0A822D8G7_9BILA</name>
<dbReference type="Pfam" id="PF01436">
    <property type="entry name" value="NHL"/>
    <property type="match status" value="1"/>
</dbReference>
<comment type="caution">
    <text evidence="3">The sequence shown here is derived from an EMBL/GenBank/DDBJ whole genome shotgun (WGS) entry which is preliminary data.</text>
</comment>
<sequence length="72" mass="7990">MLTFLRLPIIHTIPANAIWVQNGITVAGGKVSGDATNQLYLPHGLFVDDNQTVVIADYNNHRIMQWKNGDTT</sequence>
<dbReference type="InterPro" id="IPR001258">
    <property type="entry name" value="NHL_repeat"/>
</dbReference>
<dbReference type="InterPro" id="IPR011042">
    <property type="entry name" value="6-blade_b-propeller_TolB-like"/>
</dbReference>
<reference evidence="3" key="1">
    <citation type="submission" date="2021-02" db="EMBL/GenBank/DDBJ databases">
        <authorList>
            <person name="Nowell W R."/>
        </authorList>
    </citation>
    <scope>NUCLEOTIDE SEQUENCE</scope>
</reference>
<dbReference type="Gene3D" id="2.120.10.30">
    <property type="entry name" value="TolB, C-terminal domain"/>
    <property type="match status" value="1"/>
</dbReference>
<feature type="repeat" description="NHL" evidence="2">
    <location>
        <begin position="31"/>
        <end position="69"/>
    </location>
</feature>
<organism evidence="3 4">
    <name type="scientific">Rotaria socialis</name>
    <dbReference type="NCBI Taxonomy" id="392032"/>
    <lineage>
        <taxon>Eukaryota</taxon>
        <taxon>Metazoa</taxon>
        <taxon>Spiralia</taxon>
        <taxon>Gnathifera</taxon>
        <taxon>Rotifera</taxon>
        <taxon>Eurotatoria</taxon>
        <taxon>Bdelloidea</taxon>
        <taxon>Philodinida</taxon>
        <taxon>Philodinidae</taxon>
        <taxon>Rotaria</taxon>
    </lineage>
</organism>
<accession>A0A822D8G7</accession>
<dbReference type="EMBL" id="CAJOBR010057689">
    <property type="protein sequence ID" value="CAF5065440.1"/>
    <property type="molecule type" value="Genomic_DNA"/>
</dbReference>
<evidence type="ECO:0000256" key="1">
    <source>
        <dbReference type="ARBA" id="ARBA00022737"/>
    </source>
</evidence>
<evidence type="ECO:0000313" key="3">
    <source>
        <dbReference type="EMBL" id="CAF5065440.1"/>
    </source>
</evidence>
<dbReference type="PROSITE" id="PS51125">
    <property type="entry name" value="NHL"/>
    <property type="match status" value="1"/>
</dbReference>
<feature type="non-terminal residue" evidence="3">
    <location>
        <position position="1"/>
    </location>
</feature>
<proteinExistence type="predicted"/>
<evidence type="ECO:0000313" key="4">
    <source>
        <dbReference type="Proteomes" id="UP000663848"/>
    </source>
</evidence>
<dbReference type="AlphaFoldDB" id="A0A822D8G7"/>
<evidence type="ECO:0008006" key="5">
    <source>
        <dbReference type="Google" id="ProtNLM"/>
    </source>
</evidence>
<keyword evidence="1" id="KW-0677">Repeat</keyword>
<evidence type="ECO:0000256" key="2">
    <source>
        <dbReference type="PROSITE-ProRule" id="PRU00504"/>
    </source>
</evidence>
<protein>
    <recommendedName>
        <fullName evidence="5">NHL repeat-containing protein</fullName>
    </recommendedName>
</protein>
<dbReference type="SUPFAM" id="SSF63825">
    <property type="entry name" value="YWTD domain"/>
    <property type="match status" value="1"/>
</dbReference>
<gene>
    <name evidence="3" type="ORF">QYT958_LOCUS42916</name>
</gene>
<dbReference type="Proteomes" id="UP000663848">
    <property type="component" value="Unassembled WGS sequence"/>
</dbReference>